<evidence type="ECO:0000256" key="6">
    <source>
        <dbReference type="ARBA" id="ARBA00022840"/>
    </source>
</evidence>
<dbReference type="EC" id="3.5.1.2" evidence="8"/>
<dbReference type="Gene3D" id="3.40.50.880">
    <property type="match status" value="1"/>
</dbReference>
<sequence length="266" mass="29169">MKIAVVQFPGTNCEHETLVAARSAGLSGEIFRWNRPAEELSDFDGYIIPGGFSYQDRLRAGAIASKEPVMESLREEAADGKPIIGICNGFQILVESGLLPGLGGVDVALAQNVMVSKGEIVRRGFYCAWTTLRHEAPPERCSGSFLLKKGDLVRMPLAHAEGNLVTVDEDLMERLNEENQVIFRYCDEGGWVEDEFPVNVNGSLESIAAICNPEGNVLGMMPHPERSSFAWQLPPTDPGKSAGDMGSPGPGRRIFESMKRYIEVRR</sequence>
<feature type="active site" evidence="8">
    <location>
        <position position="223"/>
    </location>
</feature>
<dbReference type="AlphaFoldDB" id="A0A117LEW3"/>
<reference evidence="9 10" key="1">
    <citation type="journal article" date="2015" name="MBio">
        <title>Genome-Resolved Metagenomic Analysis Reveals Roles for Candidate Phyla and Other Microbial Community Members in Biogeochemical Transformations in Oil Reservoirs.</title>
        <authorList>
            <person name="Hu P."/>
            <person name="Tom L."/>
            <person name="Singh A."/>
            <person name="Thomas B.C."/>
            <person name="Baker B.J."/>
            <person name="Piceno Y.M."/>
            <person name="Andersen G.L."/>
            <person name="Banfield J.F."/>
        </authorList>
    </citation>
    <scope>NUCLEOTIDE SEQUENCE [LARGE SCALE GENOMIC DNA]</scope>
    <source>
        <strain evidence="9">57_489</strain>
    </source>
</reference>
<comment type="catalytic activity">
    <reaction evidence="8">
        <text>N(2)-formyl-N(1)-(5-phospho-beta-D-ribosyl)glycinamide + L-glutamine + ATP + H2O = 2-formamido-N(1)-(5-O-phospho-beta-D-ribosyl)acetamidine + L-glutamate + ADP + phosphate + H(+)</text>
        <dbReference type="Rhea" id="RHEA:17129"/>
        <dbReference type="ChEBI" id="CHEBI:15377"/>
        <dbReference type="ChEBI" id="CHEBI:15378"/>
        <dbReference type="ChEBI" id="CHEBI:29985"/>
        <dbReference type="ChEBI" id="CHEBI:30616"/>
        <dbReference type="ChEBI" id="CHEBI:43474"/>
        <dbReference type="ChEBI" id="CHEBI:58359"/>
        <dbReference type="ChEBI" id="CHEBI:147286"/>
        <dbReference type="ChEBI" id="CHEBI:147287"/>
        <dbReference type="ChEBI" id="CHEBI:456216"/>
        <dbReference type="EC" id="6.3.5.3"/>
    </reaction>
</comment>
<keyword evidence="3 8" id="KW-0547">Nucleotide-binding</keyword>
<dbReference type="Pfam" id="PF13507">
    <property type="entry name" value="GATase_5"/>
    <property type="match status" value="1"/>
</dbReference>
<dbReference type="EMBL" id="LGFT01000080">
    <property type="protein sequence ID" value="KUK43375.1"/>
    <property type="molecule type" value="Genomic_DNA"/>
</dbReference>
<keyword evidence="1 8" id="KW-0963">Cytoplasm</keyword>
<comment type="function">
    <text evidence="8">Part of the phosphoribosylformylglycinamidine synthase complex involved in the purines biosynthetic pathway. Catalyzes the ATP-dependent conversion of formylglycinamide ribonucleotide (FGAR) and glutamine to yield formylglycinamidine ribonucleotide (FGAM) and glutamate. The FGAM synthase complex is composed of three subunits. PurQ produces an ammonia molecule by converting glutamine to glutamate. PurL transfers the ammonia molecule to FGAR to form FGAM in an ATP-dependent manner. PurS interacts with PurQ and PurL and is thought to assist in the transfer of the ammonia molecule from PurQ to PurL.</text>
</comment>
<dbReference type="EC" id="6.3.5.3" evidence="8"/>
<name>A0A117LEW3_9EURY</name>
<evidence type="ECO:0000256" key="4">
    <source>
        <dbReference type="ARBA" id="ARBA00022755"/>
    </source>
</evidence>
<comment type="subcellular location">
    <subcellularLocation>
        <location evidence="8">Cytoplasm</location>
    </subcellularLocation>
</comment>
<protein>
    <recommendedName>
        <fullName evidence="8">Phosphoribosylformylglycinamidine synthase subunit PurQ</fullName>
        <shortName evidence="8">FGAM synthase</shortName>
        <ecNumber evidence="8">6.3.5.3</ecNumber>
    </recommendedName>
    <alternativeName>
        <fullName evidence="8">Formylglycinamide ribonucleotide amidotransferase subunit I</fullName>
        <shortName evidence="8">FGAR amidotransferase I</shortName>
        <shortName evidence="8">FGAR-AT I</shortName>
    </alternativeName>
    <alternativeName>
        <fullName evidence="8">Glutaminase PurQ</fullName>
        <ecNumber evidence="8">3.5.1.2</ecNumber>
    </alternativeName>
    <alternativeName>
        <fullName evidence="8">Phosphoribosylformylglycinamidine synthase subunit I</fullName>
    </alternativeName>
</protein>
<dbReference type="SUPFAM" id="SSF52317">
    <property type="entry name" value="Class I glutamine amidotransferase-like"/>
    <property type="match status" value="1"/>
</dbReference>
<evidence type="ECO:0000313" key="10">
    <source>
        <dbReference type="Proteomes" id="UP000057043"/>
    </source>
</evidence>
<dbReference type="PIRSF" id="PIRSF001586">
    <property type="entry name" value="FGAM_synth_I"/>
    <property type="match status" value="1"/>
</dbReference>
<evidence type="ECO:0000256" key="1">
    <source>
        <dbReference type="ARBA" id="ARBA00022490"/>
    </source>
</evidence>
<dbReference type="UniPathway" id="UPA00074">
    <property type="reaction ID" value="UER00128"/>
</dbReference>
<evidence type="ECO:0000256" key="8">
    <source>
        <dbReference type="HAMAP-Rule" id="MF_00421"/>
    </source>
</evidence>
<gene>
    <name evidence="8" type="primary">purQ</name>
    <name evidence="9" type="ORF">XD72_2244</name>
</gene>
<feature type="active site" evidence="8">
    <location>
        <position position="225"/>
    </location>
</feature>
<evidence type="ECO:0000256" key="7">
    <source>
        <dbReference type="ARBA" id="ARBA00022962"/>
    </source>
</evidence>
<keyword evidence="2 8" id="KW-0436">Ligase</keyword>
<dbReference type="GO" id="GO:0006189">
    <property type="term" value="P:'de novo' IMP biosynthetic process"/>
    <property type="evidence" value="ECO:0007669"/>
    <property type="project" value="UniProtKB-UniRule"/>
</dbReference>
<dbReference type="SMART" id="SM01211">
    <property type="entry name" value="GATase_5"/>
    <property type="match status" value="1"/>
</dbReference>
<dbReference type="InterPro" id="IPR029062">
    <property type="entry name" value="Class_I_gatase-like"/>
</dbReference>
<comment type="catalytic activity">
    <reaction evidence="8">
        <text>L-glutamine + H2O = L-glutamate + NH4(+)</text>
        <dbReference type="Rhea" id="RHEA:15889"/>
        <dbReference type="ChEBI" id="CHEBI:15377"/>
        <dbReference type="ChEBI" id="CHEBI:28938"/>
        <dbReference type="ChEBI" id="CHEBI:29985"/>
        <dbReference type="ChEBI" id="CHEBI:58359"/>
        <dbReference type="EC" id="3.5.1.2"/>
    </reaction>
</comment>
<dbReference type="InterPro" id="IPR010075">
    <property type="entry name" value="PRibForGlyAmidine_synth_PurQ"/>
</dbReference>
<dbReference type="GO" id="GO:0005737">
    <property type="term" value="C:cytoplasm"/>
    <property type="evidence" value="ECO:0007669"/>
    <property type="project" value="UniProtKB-SubCell"/>
</dbReference>
<keyword evidence="4 8" id="KW-0658">Purine biosynthesis</keyword>
<dbReference type="NCBIfam" id="TIGR01737">
    <property type="entry name" value="FGAM_synth_I"/>
    <property type="match status" value="1"/>
</dbReference>
<dbReference type="PATRIC" id="fig|301375.7.peg.1111"/>
<comment type="subunit">
    <text evidence="8">Part of the FGAM synthase complex composed of 1 PurL, 1 PurQ and 2 PurS subunits.</text>
</comment>
<keyword evidence="5 8" id="KW-0378">Hydrolase</keyword>
<evidence type="ECO:0000256" key="5">
    <source>
        <dbReference type="ARBA" id="ARBA00022801"/>
    </source>
</evidence>
<dbReference type="GO" id="GO:0004359">
    <property type="term" value="F:glutaminase activity"/>
    <property type="evidence" value="ECO:0007669"/>
    <property type="project" value="UniProtKB-EC"/>
</dbReference>
<dbReference type="PROSITE" id="PS51273">
    <property type="entry name" value="GATASE_TYPE_1"/>
    <property type="match status" value="1"/>
</dbReference>
<comment type="caution">
    <text evidence="9">The sequence shown here is derived from an EMBL/GenBank/DDBJ whole genome shotgun (WGS) entry which is preliminary data.</text>
</comment>
<dbReference type="GO" id="GO:0004642">
    <property type="term" value="F:phosphoribosylformylglycinamidine synthase activity"/>
    <property type="evidence" value="ECO:0007669"/>
    <property type="project" value="UniProtKB-UniRule"/>
</dbReference>
<dbReference type="PANTHER" id="PTHR47552:SF1">
    <property type="entry name" value="PHOSPHORIBOSYLFORMYLGLYCINAMIDINE SYNTHASE SUBUNIT PURQ"/>
    <property type="match status" value="1"/>
</dbReference>
<evidence type="ECO:0000313" key="9">
    <source>
        <dbReference type="EMBL" id="KUK43375.1"/>
    </source>
</evidence>
<dbReference type="HAMAP" id="MF_00421">
    <property type="entry name" value="PurQ"/>
    <property type="match status" value="1"/>
</dbReference>
<dbReference type="Proteomes" id="UP000057043">
    <property type="component" value="Unassembled WGS sequence"/>
</dbReference>
<organism evidence="9 10">
    <name type="scientific">Methanothrix harundinacea</name>
    <dbReference type="NCBI Taxonomy" id="301375"/>
    <lineage>
        <taxon>Archaea</taxon>
        <taxon>Methanobacteriati</taxon>
        <taxon>Methanobacteriota</taxon>
        <taxon>Stenosarchaea group</taxon>
        <taxon>Methanomicrobia</taxon>
        <taxon>Methanotrichales</taxon>
        <taxon>Methanotrichaceae</taxon>
        <taxon>Methanothrix</taxon>
    </lineage>
</organism>
<keyword evidence="7 8" id="KW-0315">Glutamine amidotransferase</keyword>
<evidence type="ECO:0000256" key="2">
    <source>
        <dbReference type="ARBA" id="ARBA00022598"/>
    </source>
</evidence>
<dbReference type="PANTHER" id="PTHR47552">
    <property type="entry name" value="PHOSPHORIBOSYLFORMYLGLYCINAMIDINE SYNTHASE SUBUNIT PURQ"/>
    <property type="match status" value="1"/>
</dbReference>
<evidence type="ECO:0000256" key="3">
    <source>
        <dbReference type="ARBA" id="ARBA00022741"/>
    </source>
</evidence>
<proteinExistence type="inferred from homology"/>
<keyword evidence="6 8" id="KW-0067">ATP-binding</keyword>
<feature type="active site" description="Nucleophile" evidence="8">
    <location>
        <position position="87"/>
    </location>
</feature>
<dbReference type="GO" id="GO:0005524">
    <property type="term" value="F:ATP binding"/>
    <property type="evidence" value="ECO:0007669"/>
    <property type="project" value="UniProtKB-KW"/>
</dbReference>
<accession>A0A117LEW3</accession>
<comment type="pathway">
    <text evidence="8">Purine metabolism; IMP biosynthesis via de novo pathway; 5-amino-1-(5-phospho-D-ribosyl)imidazole from N(2)-formyl-N(1)-(5-phospho-D-ribosyl)glycinamide: step 1/2.</text>
</comment>